<organism evidence="1 2">
    <name type="scientific">Caenorhabditis tropicalis</name>
    <dbReference type="NCBI Taxonomy" id="1561998"/>
    <lineage>
        <taxon>Eukaryota</taxon>
        <taxon>Metazoa</taxon>
        <taxon>Ecdysozoa</taxon>
        <taxon>Nematoda</taxon>
        <taxon>Chromadorea</taxon>
        <taxon>Rhabditida</taxon>
        <taxon>Rhabditina</taxon>
        <taxon>Rhabditomorpha</taxon>
        <taxon>Rhabditoidea</taxon>
        <taxon>Rhabditidae</taxon>
        <taxon>Peloderinae</taxon>
        <taxon>Caenorhabditis</taxon>
    </lineage>
</organism>
<sequence length="66" mass="7896">MKTDCTMEYFSSRICSIHLKRNGNHFFSQGSKKMYIPRKDLFQETSILSKKRSSFRLNEKMNQADR</sequence>
<dbReference type="Proteomes" id="UP000095282">
    <property type="component" value="Unplaced"/>
</dbReference>
<name>A0A1I7TCQ1_9PELO</name>
<evidence type="ECO:0000313" key="2">
    <source>
        <dbReference type="WBParaSite" id="Csp11.Scaffold582.g4626.t1"/>
    </source>
</evidence>
<protein>
    <submittedName>
        <fullName evidence="2">Ovule protein</fullName>
    </submittedName>
</protein>
<accession>A0A1I7TCQ1</accession>
<proteinExistence type="predicted"/>
<evidence type="ECO:0000313" key="1">
    <source>
        <dbReference type="Proteomes" id="UP000095282"/>
    </source>
</evidence>
<dbReference type="WBParaSite" id="Csp11.Scaffold582.g4626.t1">
    <property type="protein sequence ID" value="Csp11.Scaffold582.g4626.t1"/>
    <property type="gene ID" value="Csp11.Scaffold582.g4626"/>
</dbReference>
<reference evidence="2" key="1">
    <citation type="submission" date="2016-11" db="UniProtKB">
        <authorList>
            <consortium name="WormBaseParasite"/>
        </authorList>
    </citation>
    <scope>IDENTIFICATION</scope>
</reference>
<keyword evidence="1" id="KW-1185">Reference proteome</keyword>
<dbReference type="AlphaFoldDB" id="A0A1I7TCQ1"/>